<protein>
    <submittedName>
        <fullName evidence="2">Uncharacterized protein</fullName>
    </submittedName>
</protein>
<organism evidence="2 3">
    <name type="scientific">Nonomuraea recticatena</name>
    <dbReference type="NCBI Taxonomy" id="46178"/>
    <lineage>
        <taxon>Bacteria</taxon>
        <taxon>Bacillati</taxon>
        <taxon>Actinomycetota</taxon>
        <taxon>Actinomycetes</taxon>
        <taxon>Streptosporangiales</taxon>
        <taxon>Streptosporangiaceae</taxon>
        <taxon>Nonomuraea</taxon>
    </lineage>
</organism>
<accession>A0ABN3TIT7</accession>
<feature type="region of interest" description="Disordered" evidence="1">
    <location>
        <begin position="1"/>
        <end position="22"/>
    </location>
</feature>
<name>A0ABN3TIT7_9ACTN</name>
<evidence type="ECO:0000256" key="1">
    <source>
        <dbReference type="SAM" id="MobiDB-lite"/>
    </source>
</evidence>
<proteinExistence type="predicted"/>
<sequence length="73" mass="7832">MEAVPGAGEGNETVTGQWRGDNPQLTEMMNAFRGVRVIRRSECRSTDLGAKGLMGRPRGIVKTCGSIWAGPGR</sequence>
<comment type="caution">
    <text evidence="2">The sequence shown here is derived from an EMBL/GenBank/DDBJ whole genome shotgun (WGS) entry which is preliminary data.</text>
</comment>
<dbReference type="Proteomes" id="UP001501666">
    <property type="component" value="Unassembled WGS sequence"/>
</dbReference>
<keyword evidence="3" id="KW-1185">Reference proteome</keyword>
<gene>
    <name evidence="2" type="ORF">GCM10010412_100650</name>
</gene>
<evidence type="ECO:0000313" key="3">
    <source>
        <dbReference type="Proteomes" id="UP001501666"/>
    </source>
</evidence>
<evidence type="ECO:0000313" key="2">
    <source>
        <dbReference type="EMBL" id="GAA2702541.1"/>
    </source>
</evidence>
<reference evidence="2 3" key="1">
    <citation type="journal article" date="2019" name="Int. J. Syst. Evol. Microbiol.">
        <title>The Global Catalogue of Microorganisms (GCM) 10K type strain sequencing project: providing services to taxonomists for standard genome sequencing and annotation.</title>
        <authorList>
            <consortium name="The Broad Institute Genomics Platform"/>
            <consortium name="The Broad Institute Genome Sequencing Center for Infectious Disease"/>
            <person name="Wu L."/>
            <person name="Ma J."/>
        </authorList>
    </citation>
    <scope>NUCLEOTIDE SEQUENCE [LARGE SCALE GENOMIC DNA]</scope>
    <source>
        <strain evidence="2 3">JCM 6835</strain>
    </source>
</reference>
<dbReference type="EMBL" id="BAAATE010000082">
    <property type="protein sequence ID" value="GAA2702541.1"/>
    <property type="molecule type" value="Genomic_DNA"/>
</dbReference>